<dbReference type="OrthoDB" id="5362685at2"/>
<proteinExistence type="predicted"/>
<dbReference type="AlphaFoldDB" id="A0A128EFW6"/>
<dbReference type="Proteomes" id="UP000069632">
    <property type="component" value="Unassembled WGS sequence"/>
</dbReference>
<keyword evidence="1" id="KW-1133">Transmembrane helix</keyword>
<keyword evidence="1" id="KW-0812">Transmembrane</keyword>
<dbReference type="RefSeq" id="WP_075540209.1">
    <property type="nucleotide sequence ID" value="NZ_CP053844.1"/>
</dbReference>
<accession>A0A128EFW6</accession>
<reference evidence="2 3" key="1">
    <citation type="submission" date="2016-02" db="EMBL/GenBank/DDBJ databases">
        <authorList>
            <consortium name="Pathogen Informatics"/>
        </authorList>
    </citation>
    <scope>NUCLEOTIDE SEQUENCE [LARGE SCALE GENOMIC DNA]</scope>
    <source>
        <strain evidence="2 3">RC20</strain>
    </source>
</reference>
<keyword evidence="3" id="KW-1185">Reference proteome</keyword>
<gene>
    <name evidence="2" type="ORF">ERS672216_01050</name>
</gene>
<evidence type="ECO:0000313" key="3">
    <source>
        <dbReference type="Proteomes" id="UP000069632"/>
    </source>
</evidence>
<evidence type="ECO:0000313" key="2">
    <source>
        <dbReference type="EMBL" id="CZE47760.1"/>
    </source>
</evidence>
<feature type="transmembrane region" description="Helical" evidence="1">
    <location>
        <begin position="171"/>
        <end position="190"/>
    </location>
</feature>
<keyword evidence="1" id="KW-0472">Membrane</keyword>
<evidence type="ECO:0000256" key="1">
    <source>
        <dbReference type="SAM" id="Phobius"/>
    </source>
</evidence>
<dbReference type="EMBL" id="FIZP01000004">
    <property type="protein sequence ID" value="CZE47760.1"/>
    <property type="molecule type" value="Genomic_DNA"/>
</dbReference>
<protein>
    <submittedName>
        <fullName evidence="2">Membrane protein</fullName>
    </submittedName>
</protein>
<name>A0A128EFW6_9BACT</name>
<organism evidence="2 3">
    <name type="scientific">Campylobacter geochelonis</name>
    <dbReference type="NCBI Taxonomy" id="1780362"/>
    <lineage>
        <taxon>Bacteria</taxon>
        <taxon>Pseudomonadati</taxon>
        <taxon>Campylobacterota</taxon>
        <taxon>Epsilonproteobacteria</taxon>
        <taxon>Campylobacterales</taxon>
        <taxon>Campylobacteraceae</taxon>
        <taxon>Campylobacter</taxon>
    </lineage>
</organism>
<sequence>MKRYIMGAIFSTLFLFTHINAQSIVLENDSILLDKTISEMQIIGDELYQKTGVALEVAAVKSLNGLTLKEKAEQLSKNLKQPYAFILLAVDEQKVDIFTNGDVEFDKEAVLSPYPSSGSIIPIIVSVKKGSDPYNPALFNGYADVAERIAKSKNIELENAVGNTNRIVLDVIRVFVYGSIVLVILSGLYYKRLRKKNANKQQ</sequence>